<organism evidence="1 2">
    <name type="scientific">Cercospora zeae-maydis SCOH1-5</name>
    <dbReference type="NCBI Taxonomy" id="717836"/>
    <lineage>
        <taxon>Eukaryota</taxon>
        <taxon>Fungi</taxon>
        <taxon>Dikarya</taxon>
        <taxon>Ascomycota</taxon>
        <taxon>Pezizomycotina</taxon>
        <taxon>Dothideomycetes</taxon>
        <taxon>Dothideomycetidae</taxon>
        <taxon>Mycosphaerellales</taxon>
        <taxon>Mycosphaerellaceae</taxon>
        <taxon>Cercospora</taxon>
    </lineage>
</organism>
<name>A0A6A6EYP6_9PEZI</name>
<keyword evidence="2" id="KW-1185">Reference proteome</keyword>
<gene>
    <name evidence="1" type="ORF">CERZMDRAFT_91943</name>
</gene>
<sequence length="85" mass="9504">MTPICGISVIQDDGVNAPEECCPQSAKVDEETTSRGAGPLPICGDQSREEINHVKRTILFQGGRERRLWCTRATYALHRAWTVFE</sequence>
<dbReference type="Proteomes" id="UP000799539">
    <property type="component" value="Unassembled WGS sequence"/>
</dbReference>
<dbReference type="EMBL" id="ML992717">
    <property type="protein sequence ID" value="KAF2206602.1"/>
    <property type="molecule type" value="Genomic_DNA"/>
</dbReference>
<accession>A0A6A6EYP6</accession>
<evidence type="ECO:0000313" key="1">
    <source>
        <dbReference type="EMBL" id="KAF2206602.1"/>
    </source>
</evidence>
<proteinExistence type="predicted"/>
<evidence type="ECO:0000313" key="2">
    <source>
        <dbReference type="Proteomes" id="UP000799539"/>
    </source>
</evidence>
<protein>
    <submittedName>
        <fullName evidence="1">Uncharacterized protein</fullName>
    </submittedName>
</protein>
<reference evidence="1" key="1">
    <citation type="journal article" date="2020" name="Stud. Mycol.">
        <title>101 Dothideomycetes genomes: a test case for predicting lifestyles and emergence of pathogens.</title>
        <authorList>
            <person name="Haridas S."/>
            <person name="Albert R."/>
            <person name="Binder M."/>
            <person name="Bloem J."/>
            <person name="Labutti K."/>
            <person name="Salamov A."/>
            <person name="Andreopoulos B."/>
            <person name="Baker S."/>
            <person name="Barry K."/>
            <person name="Bills G."/>
            <person name="Bluhm B."/>
            <person name="Cannon C."/>
            <person name="Castanera R."/>
            <person name="Culley D."/>
            <person name="Daum C."/>
            <person name="Ezra D."/>
            <person name="Gonzalez J."/>
            <person name="Henrissat B."/>
            <person name="Kuo A."/>
            <person name="Liang C."/>
            <person name="Lipzen A."/>
            <person name="Lutzoni F."/>
            <person name="Magnuson J."/>
            <person name="Mondo S."/>
            <person name="Nolan M."/>
            <person name="Ohm R."/>
            <person name="Pangilinan J."/>
            <person name="Park H.-J."/>
            <person name="Ramirez L."/>
            <person name="Alfaro M."/>
            <person name="Sun H."/>
            <person name="Tritt A."/>
            <person name="Yoshinaga Y."/>
            <person name="Zwiers L.-H."/>
            <person name="Turgeon B."/>
            <person name="Goodwin S."/>
            <person name="Spatafora J."/>
            <person name="Crous P."/>
            <person name="Grigoriev I."/>
        </authorList>
    </citation>
    <scope>NUCLEOTIDE SEQUENCE</scope>
    <source>
        <strain evidence="1">SCOH1-5</strain>
    </source>
</reference>
<dbReference type="AlphaFoldDB" id="A0A6A6EYP6"/>